<feature type="binding site" evidence="5">
    <location>
        <position position="396"/>
    </location>
    <ligand>
        <name>substrate</name>
    </ligand>
</feature>
<dbReference type="AlphaFoldDB" id="A0A851HFY9"/>
<dbReference type="InterPro" id="IPR017853">
    <property type="entry name" value="GH"/>
</dbReference>
<evidence type="ECO:0000256" key="5">
    <source>
        <dbReference type="PIRSR" id="PIRSR003059-2"/>
    </source>
</evidence>
<dbReference type="Pfam" id="PF00128">
    <property type="entry name" value="Alpha-amylase"/>
    <property type="match status" value="1"/>
</dbReference>
<dbReference type="SUPFAM" id="SSF51445">
    <property type="entry name" value="(Trans)glycosidases"/>
    <property type="match status" value="1"/>
</dbReference>
<proteinExistence type="inferred from homology"/>
<keyword evidence="3 7" id="KW-0808">Transferase</keyword>
<feature type="active site" description="Nucleophile" evidence="4">
    <location>
        <position position="197"/>
    </location>
</feature>
<comment type="caution">
    <text evidence="7">The sequence shown here is derived from an EMBL/GenBank/DDBJ whole genome shotgun (WGS) entry which is preliminary data.</text>
</comment>
<feature type="binding site" evidence="5">
    <location>
        <position position="50"/>
    </location>
    <ligand>
        <name>substrate</name>
    </ligand>
</feature>
<feature type="binding site" evidence="5">
    <location>
        <begin position="195"/>
        <end position="197"/>
    </location>
    <ligand>
        <name>substrate</name>
    </ligand>
</feature>
<reference evidence="7 8" key="1">
    <citation type="submission" date="2020-06" db="EMBL/GenBank/DDBJ databases">
        <title>Draft genome sequence of Candidatus Phytoplasma pruni (X-disease group, subgroup 16SrIII-B) strain ChTDIII from Argentina.</title>
        <authorList>
            <person name="Fernandez F.D."/>
            <person name="Zuebert C."/>
            <person name="Huettel B."/>
            <person name="Kube M."/>
            <person name="Conci L.R."/>
        </authorList>
    </citation>
    <scope>NUCLEOTIDE SEQUENCE [LARGE SCALE GENOMIC DNA]</scope>
    <source>
        <strain evidence="7 8">ChTDIII</strain>
    </source>
</reference>
<name>A0A851HFY9_9MOLU</name>
<dbReference type="Gene3D" id="3.20.20.80">
    <property type="entry name" value="Glycosidases"/>
    <property type="match status" value="1"/>
</dbReference>
<evidence type="ECO:0000313" key="8">
    <source>
        <dbReference type="Proteomes" id="UP000568109"/>
    </source>
</evidence>
<comment type="similarity">
    <text evidence="1">Belongs to the glycosyl hydrolase 13 family. Sucrose phosphorylase subfamily.</text>
</comment>
<dbReference type="InterPro" id="IPR006047">
    <property type="entry name" value="GH13_cat_dom"/>
</dbReference>
<dbReference type="PIRSF" id="PIRSF003059">
    <property type="entry name" value="Sucrose_phosphorylase"/>
    <property type="match status" value="1"/>
</dbReference>
<dbReference type="EMBL" id="JABUOH010000013">
    <property type="protein sequence ID" value="NWN45550.1"/>
    <property type="molecule type" value="Genomic_DNA"/>
</dbReference>
<evidence type="ECO:0000256" key="2">
    <source>
        <dbReference type="ARBA" id="ARBA00022676"/>
    </source>
</evidence>
<dbReference type="Gene3D" id="3.90.400.10">
    <property type="entry name" value="Oligo-1,6-glucosidase, Domain 2"/>
    <property type="match status" value="1"/>
</dbReference>
<feature type="binding site" evidence="5">
    <location>
        <position position="88"/>
    </location>
    <ligand>
        <name>sucrose</name>
        <dbReference type="ChEBI" id="CHEBI:17992"/>
    </ligand>
</feature>
<dbReference type="PANTHER" id="PTHR38784">
    <property type="entry name" value="SUCROSE PHOSPHORYLASE"/>
    <property type="match status" value="1"/>
</dbReference>
<feature type="binding site" evidence="5">
    <location>
        <begin position="295"/>
        <end position="296"/>
    </location>
    <ligand>
        <name>substrate</name>
    </ligand>
</feature>
<protein>
    <submittedName>
        <fullName evidence="7">Sucrose phosphorylase</fullName>
        <ecNumber evidence="7">2.4.1.7</ecNumber>
    </submittedName>
</protein>
<gene>
    <name evidence="7" type="primary">gtfA</name>
    <name evidence="7" type="ORF">HR065_00425</name>
</gene>
<dbReference type="NCBIfam" id="TIGR03852">
    <property type="entry name" value="sucrose_gtfA"/>
    <property type="match status" value="1"/>
</dbReference>
<dbReference type="InterPro" id="IPR022527">
    <property type="entry name" value="Sucrose_phospho"/>
</dbReference>
<keyword evidence="8" id="KW-1185">Reference proteome</keyword>
<evidence type="ECO:0000256" key="4">
    <source>
        <dbReference type="PIRSR" id="PIRSR003059-1"/>
    </source>
</evidence>
<organism evidence="7 8">
    <name type="scientific">Candidatus Phytoplasma pruni</name>
    <dbReference type="NCBI Taxonomy" id="479893"/>
    <lineage>
        <taxon>Bacteria</taxon>
        <taxon>Bacillati</taxon>
        <taxon>Mycoplasmatota</taxon>
        <taxon>Mollicutes</taxon>
        <taxon>Acholeplasmatales</taxon>
        <taxon>Acholeplasmataceae</taxon>
        <taxon>Candidatus Phytoplasma</taxon>
        <taxon>16SrIII (X-disease group)</taxon>
    </lineage>
</organism>
<accession>A0A851HFY9</accession>
<dbReference type="GO" id="GO:0009018">
    <property type="term" value="F:sucrose phosphorylase activity"/>
    <property type="evidence" value="ECO:0007669"/>
    <property type="project" value="UniProtKB-EC"/>
</dbReference>
<dbReference type="Proteomes" id="UP000568109">
    <property type="component" value="Unassembled WGS sequence"/>
</dbReference>
<sequence length="487" mass="56641">MKIQNKVMLITYPDSLGKNLKELNQVLKEDLGQNTIGGIHILPFFPSTSDRGFAPYDYNIVDPAFGDWDDIAELKKQYYLMFDFMINHISKESVMYKDFQQNHENSKYNNFFLRWEKFWAKEGKNRPTQQDVDLIYKRKDKAPIQKIKFANNQEEHLWNTFGEDQIDINVDDEVAKEFIKDTLNNMVEKGASLIRLDAFAYVYKKANTTCFFLEPDIWNLLTDVSNIISQSGALLLPEIHENYVISHKISQHGYFIYDFALPLIVLYTLYSGKTERLKAWLMKSPMKQFTTLDTHDGIGVVDAFDLLTDDEIKYTTERIYKMGVNVKKIYSSVSYKNLDIYQINSTYYSALANDDDSYLLSRAFQIFAPGIPQVYYVGLLAGENDIKLLESSKEGRNINRHYYSREEIKTVVQRPVVKNLFQLLQWRNTSHAFDLDGSISVEPNLENHKIKIVRQDKAGQTTAILEADAKTKKFLITENGQEIFKNY</sequence>
<evidence type="ECO:0000256" key="3">
    <source>
        <dbReference type="ARBA" id="ARBA00022679"/>
    </source>
</evidence>
<evidence type="ECO:0000259" key="6">
    <source>
        <dbReference type="SMART" id="SM00642"/>
    </source>
</evidence>
<feature type="binding site" evidence="5">
    <location>
        <position position="238"/>
    </location>
    <ligand>
        <name>substrate</name>
    </ligand>
</feature>
<dbReference type="PANTHER" id="PTHR38784:SF1">
    <property type="entry name" value="SUCROSE PHOSPHORYLASE"/>
    <property type="match status" value="1"/>
</dbReference>
<dbReference type="RefSeq" id="WP_178733951.1">
    <property type="nucleotide sequence ID" value="NZ_JABUOH010000013.1"/>
</dbReference>
<evidence type="ECO:0000256" key="1">
    <source>
        <dbReference type="ARBA" id="ARBA00008452"/>
    </source>
</evidence>
<feature type="domain" description="Glycosyl hydrolase family 13 catalytic" evidence="6">
    <location>
        <begin position="6"/>
        <end position="409"/>
    </location>
</feature>
<feature type="binding site" evidence="5">
    <location>
        <begin position="339"/>
        <end position="342"/>
    </location>
    <ligand>
        <name>substrate</name>
    </ligand>
</feature>
<keyword evidence="2 7" id="KW-0328">Glycosyltransferase</keyword>
<dbReference type="SMART" id="SM00642">
    <property type="entry name" value="Aamy"/>
    <property type="match status" value="1"/>
</dbReference>
<dbReference type="InterPro" id="IPR045857">
    <property type="entry name" value="O16G_dom_2"/>
</dbReference>
<feature type="active site" description="Proton donor" evidence="4">
    <location>
        <position position="238"/>
    </location>
</feature>
<evidence type="ECO:0000313" key="7">
    <source>
        <dbReference type="EMBL" id="NWN45550.1"/>
    </source>
</evidence>
<dbReference type="EC" id="2.4.1.7" evidence="7"/>
<dbReference type="InterPro" id="IPR016377">
    <property type="entry name" value="Sucrose_GGa_phosphorylase-rel"/>
</dbReference>
<dbReference type="GO" id="GO:0005975">
    <property type="term" value="P:carbohydrate metabolic process"/>
    <property type="evidence" value="ECO:0007669"/>
    <property type="project" value="InterPro"/>
</dbReference>